<comment type="caution">
    <text evidence="2">The sequence shown here is derived from an EMBL/GenBank/DDBJ whole genome shotgun (WGS) entry which is preliminary data.</text>
</comment>
<sequence length="144" mass="15763">MRWVRGGGGSTGAQVKVEGRKHRAEARRSRGDTMVRTAAARPAQISRYCNSLNTQPLTAPHSLSQLLHTSLTSHYDLLLSEASQNLSSRKQTLKYPQTGFTWKSHTWSSLFPPATAIATSASDKRVEVSKADGERSIRAKLVTG</sequence>
<evidence type="ECO:0000313" key="3">
    <source>
        <dbReference type="Proteomes" id="UP000324222"/>
    </source>
</evidence>
<dbReference type="Proteomes" id="UP000324222">
    <property type="component" value="Unassembled WGS sequence"/>
</dbReference>
<evidence type="ECO:0000313" key="2">
    <source>
        <dbReference type="EMBL" id="MPC76646.1"/>
    </source>
</evidence>
<organism evidence="2 3">
    <name type="scientific">Portunus trituberculatus</name>
    <name type="common">Swimming crab</name>
    <name type="synonym">Neptunus trituberculatus</name>
    <dbReference type="NCBI Taxonomy" id="210409"/>
    <lineage>
        <taxon>Eukaryota</taxon>
        <taxon>Metazoa</taxon>
        <taxon>Ecdysozoa</taxon>
        <taxon>Arthropoda</taxon>
        <taxon>Crustacea</taxon>
        <taxon>Multicrustacea</taxon>
        <taxon>Malacostraca</taxon>
        <taxon>Eumalacostraca</taxon>
        <taxon>Eucarida</taxon>
        <taxon>Decapoda</taxon>
        <taxon>Pleocyemata</taxon>
        <taxon>Brachyura</taxon>
        <taxon>Eubrachyura</taxon>
        <taxon>Portunoidea</taxon>
        <taxon>Portunidae</taxon>
        <taxon>Portuninae</taxon>
        <taxon>Portunus</taxon>
    </lineage>
</organism>
<reference evidence="2 3" key="1">
    <citation type="submission" date="2019-05" db="EMBL/GenBank/DDBJ databases">
        <title>Another draft genome of Portunus trituberculatus and its Hox gene families provides insights of decapod evolution.</title>
        <authorList>
            <person name="Jeong J.-H."/>
            <person name="Song I."/>
            <person name="Kim S."/>
            <person name="Choi T."/>
            <person name="Kim D."/>
            <person name="Ryu S."/>
            <person name="Kim W."/>
        </authorList>
    </citation>
    <scope>NUCLEOTIDE SEQUENCE [LARGE SCALE GENOMIC DNA]</scope>
    <source>
        <tissue evidence="2">Muscle</tissue>
    </source>
</reference>
<accession>A0A5B7I3V2</accession>
<feature type="region of interest" description="Disordered" evidence="1">
    <location>
        <begin position="1"/>
        <end position="37"/>
    </location>
</feature>
<evidence type="ECO:0000256" key="1">
    <source>
        <dbReference type="SAM" id="MobiDB-lite"/>
    </source>
</evidence>
<proteinExistence type="predicted"/>
<dbReference type="AlphaFoldDB" id="A0A5B7I3V2"/>
<dbReference type="EMBL" id="VSRR010043859">
    <property type="protein sequence ID" value="MPC76646.1"/>
    <property type="molecule type" value="Genomic_DNA"/>
</dbReference>
<feature type="compositionally biased region" description="Gly residues" evidence="1">
    <location>
        <begin position="1"/>
        <end position="11"/>
    </location>
</feature>
<protein>
    <submittedName>
        <fullName evidence="2">Uncharacterized protein</fullName>
    </submittedName>
</protein>
<name>A0A5B7I3V2_PORTR</name>
<gene>
    <name evidence="2" type="ORF">E2C01_071065</name>
</gene>
<keyword evidence="3" id="KW-1185">Reference proteome</keyword>